<dbReference type="Proteomes" id="UP001054837">
    <property type="component" value="Unassembled WGS sequence"/>
</dbReference>
<evidence type="ECO:0000256" key="1">
    <source>
        <dbReference type="SAM" id="MobiDB-lite"/>
    </source>
</evidence>
<keyword evidence="3" id="KW-1185">Reference proteome</keyword>
<feature type="compositionally biased region" description="Polar residues" evidence="1">
    <location>
        <begin position="72"/>
        <end position="83"/>
    </location>
</feature>
<dbReference type="EMBL" id="BPLQ01008198">
    <property type="protein sequence ID" value="GIY35740.1"/>
    <property type="molecule type" value="Genomic_DNA"/>
</dbReference>
<reference evidence="2 3" key="1">
    <citation type="submission" date="2021-06" db="EMBL/GenBank/DDBJ databases">
        <title>Caerostris darwini draft genome.</title>
        <authorList>
            <person name="Kono N."/>
            <person name="Arakawa K."/>
        </authorList>
    </citation>
    <scope>NUCLEOTIDE SEQUENCE [LARGE SCALE GENOMIC DNA]</scope>
</reference>
<evidence type="ECO:0000313" key="3">
    <source>
        <dbReference type="Proteomes" id="UP001054837"/>
    </source>
</evidence>
<dbReference type="AlphaFoldDB" id="A0AAV4SPP4"/>
<evidence type="ECO:0000313" key="2">
    <source>
        <dbReference type="EMBL" id="GIY35740.1"/>
    </source>
</evidence>
<sequence length="178" mass="20474">MLSSQATDCNRKLGQGHIVTFAQTKVFCPIKTIAKIWRKKAIKSHKSKQGLPNPRSVTVAISLFPLDIITQNRQGGSDSSQSEEAVRAPSRQMRTPKNYSPPPKNVMVEEGVHFFLSLRAQRESKLRVLLLQMKRPCYFFFSLLVQPCFWYLRHSPLGCACWSNFSHFPRREFSARIF</sequence>
<name>A0AAV4SPP4_9ARAC</name>
<protein>
    <submittedName>
        <fullName evidence="2">Uncharacterized protein</fullName>
    </submittedName>
</protein>
<gene>
    <name evidence="2" type="ORF">CDAR_27631</name>
</gene>
<feature type="region of interest" description="Disordered" evidence="1">
    <location>
        <begin position="72"/>
        <end position="102"/>
    </location>
</feature>
<proteinExistence type="predicted"/>
<organism evidence="2 3">
    <name type="scientific">Caerostris darwini</name>
    <dbReference type="NCBI Taxonomy" id="1538125"/>
    <lineage>
        <taxon>Eukaryota</taxon>
        <taxon>Metazoa</taxon>
        <taxon>Ecdysozoa</taxon>
        <taxon>Arthropoda</taxon>
        <taxon>Chelicerata</taxon>
        <taxon>Arachnida</taxon>
        <taxon>Araneae</taxon>
        <taxon>Araneomorphae</taxon>
        <taxon>Entelegynae</taxon>
        <taxon>Araneoidea</taxon>
        <taxon>Araneidae</taxon>
        <taxon>Caerostris</taxon>
    </lineage>
</organism>
<comment type="caution">
    <text evidence="2">The sequence shown here is derived from an EMBL/GenBank/DDBJ whole genome shotgun (WGS) entry which is preliminary data.</text>
</comment>
<accession>A0AAV4SPP4</accession>